<evidence type="ECO:0000256" key="2">
    <source>
        <dbReference type="ARBA" id="ARBA00009142"/>
    </source>
</evidence>
<evidence type="ECO:0000256" key="5">
    <source>
        <dbReference type="ARBA" id="ARBA00022692"/>
    </source>
</evidence>
<dbReference type="EMBL" id="FNGV01000003">
    <property type="protein sequence ID" value="SDL84678.1"/>
    <property type="molecule type" value="Genomic_DNA"/>
</dbReference>
<feature type="transmembrane region" description="Helical" evidence="8">
    <location>
        <begin position="183"/>
        <end position="203"/>
    </location>
</feature>
<dbReference type="Proteomes" id="UP000199440">
    <property type="component" value="Unassembled WGS sequence"/>
</dbReference>
<evidence type="ECO:0000256" key="7">
    <source>
        <dbReference type="ARBA" id="ARBA00023136"/>
    </source>
</evidence>
<evidence type="ECO:0000313" key="9">
    <source>
        <dbReference type="EMBL" id="SDL84678.1"/>
    </source>
</evidence>
<accession>A0A1G9NDT4</accession>
<keyword evidence="4 8" id="KW-1003">Cell membrane</keyword>
<evidence type="ECO:0000313" key="10">
    <source>
        <dbReference type="Proteomes" id="UP000199440"/>
    </source>
</evidence>
<protein>
    <recommendedName>
        <fullName evidence="8">Probable membrane transporter protein</fullName>
    </recommendedName>
</protein>
<dbReference type="InterPro" id="IPR002781">
    <property type="entry name" value="TM_pro_TauE-like"/>
</dbReference>
<organism evidence="9 10">
    <name type="scientific">Kriegella aquimaris</name>
    <dbReference type="NCBI Taxonomy" id="192904"/>
    <lineage>
        <taxon>Bacteria</taxon>
        <taxon>Pseudomonadati</taxon>
        <taxon>Bacteroidota</taxon>
        <taxon>Flavobacteriia</taxon>
        <taxon>Flavobacteriales</taxon>
        <taxon>Flavobacteriaceae</taxon>
        <taxon>Kriegella</taxon>
    </lineage>
</organism>
<dbReference type="GO" id="GO:0005886">
    <property type="term" value="C:plasma membrane"/>
    <property type="evidence" value="ECO:0007669"/>
    <property type="project" value="UniProtKB-SubCell"/>
</dbReference>
<dbReference type="Pfam" id="PF01925">
    <property type="entry name" value="TauE"/>
    <property type="match status" value="1"/>
</dbReference>
<evidence type="ECO:0000256" key="6">
    <source>
        <dbReference type="ARBA" id="ARBA00022989"/>
    </source>
</evidence>
<reference evidence="9 10" key="1">
    <citation type="submission" date="2016-10" db="EMBL/GenBank/DDBJ databases">
        <authorList>
            <person name="de Groot N.N."/>
        </authorList>
    </citation>
    <scope>NUCLEOTIDE SEQUENCE [LARGE SCALE GENOMIC DNA]</scope>
    <source>
        <strain evidence="9 10">DSM 19886</strain>
    </source>
</reference>
<feature type="transmembrane region" description="Helical" evidence="8">
    <location>
        <begin position="106"/>
        <end position="124"/>
    </location>
</feature>
<keyword evidence="3" id="KW-0813">Transport</keyword>
<comment type="similarity">
    <text evidence="2 8">Belongs to the 4-toluene sulfonate uptake permease (TSUP) (TC 2.A.102) family.</text>
</comment>
<name>A0A1G9NDT4_9FLAO</name>
<keyword evidence="7 8" id="KW-0472">Membrane</keyword>
<proteinExistence type="inferred from homology"/>
<keyword evidence="6 8" id="KW-1133">Transmembrane helix</keyword>
<comment type="subcellular location">
    <subcellularLocation>
        <location evidence="1 8">Cell membrane</location>
        <topology evidence="1 8">Multi-pass membrane protein</topology>
    </subcellularLocation>
</comment>
<feature type="transmembrane region" description="Helical" evidence="8">
    <location>
        <begin position="80"/>
        <end position="99"/>
    </location>
</feature>
<keyword evidence="10" id="KW-1185">Reference proteome</keyword>
<dbReference type="PANTHER" id="PTHR30269:SF0">
    <property type="entry name" value="MEMBRANE TRANSPORTER PROTEIN YFCA-RELATED"/>
    <property type="match status" value="1"/>
</dbReference>
<sequence>MYFCAMEEWYHYVFLALLGVLVAFINTLAGGGSLLTLPILIFMGLPPSVANGTNRIAILIQGFANIVGYKSKGMQISSRFIWYLSASAIVGTLIGSKLAIEIDERLFNRVLAIVMVVIVTFMVLQPKRSIADIAERLTGKHMIWAVIAFFFIGIYGGFIQAGTGIFILLALSSINKMTLIKSNVIKAVVMTLYTIAALILFGLNGKLDWEIGLTLASGQALGGWITSRWSVNKGDGIVKVLLVIMITIMSIKLWFFN</sequence>
<dbReference type="STRING" id="192904.SAMN04488514_103138"/>
<gene>
    <name evidence="9" type="ORF">SAMN04488514_103138</name>
</gene>
<feature type="transmembrane region" description="Helical" evidence="8">
    <location>
        <begin position="144"/>
        <end position="171"/>
    </location>
</feature>
<feature type="transmembrane region" description="Helical" evidence="8">
    <location>
        <begin position="12"/>
        <end position="45"/>
    </location>
</feature>
<dbReference type="AlphaFoldDB" id="A0A1G9NDT4"/>
<dbReference type="InterPro" id="IPR052017">
    <property type="entry name" value="TSUP"/>
</dbReference>
<evidence type="ECO:0000256" key="4">
    <source>
        <dbReference type="ARBA" id="ARBA00022475"/>
    </source>
</evidence>
<evidence type="ECO:0000256" key="1">
    <source>
        <dbReference type="ARBA" id="ARBA00004651"/>
    </source>
</evidence>
<dbReference type="PANTHER" id="PTHR30269">
    <property type="entry name" value="TRANSMEMBRANE PROTEIN YFCA"/>
    <property type="match status" value="1"/>
</dbReference>
<evidence type="ECO:0000256" key="8">
    <source>
        <dbReference type="RuleBase" id="RU363041"/>
    </source>
</evidence>
<keyword evidence="5 8" id="KW-0812">Transmembrane</keyword>
<evidence type="ECO:0000256" key="3">
    <source>
        <dbReference type="ARBA" id="ARBA00022448"/>
    </source>
</evidence>
<feature type="transmembrane region" description="Helical" evidence="8">
    <location>
        <begin position="237"/>
        <end position="256"/>
    </location>
</feature>